<evidence type="ECO:0000259" key="3">
    <source>
        <dbReference type="Pfam" id="PF04225"/>
    </source>
</evidence>
<dbReference type="Gene3D" id="3.10.450.350">
    <property type="match status" value="1"/>
</dbReference>
<keyword evidence="2" id="KW-1133">Transmembrane helix</keyword>
<evidence type="ECO:0000313" key="5">
    <source>
        <dbReference type="Proteomes" id="UP000254507"/>
    </source>
</evidence>
<evidence type="ECO:0000256" key="1">
    <source>
        <dbReference type="SAM" id="MobiDB-lite"/>
    </source>
</evidence>
<dbReference type="AlphaFoldDB" id="A0A380VFS5"/>
<keyword evidence="2" id="KW-0812">Transmembrane</keyword>
<evidence type="ECO:0000256" key="2">
    <source>
        <dbReference type="SAM" id="Phobius"/>
    </source>
</evidence>
<gene>
    <name evidence="4" type="ORF">NCTC10851_01734</name>
</gene>
<dbReference type="Pfam" id="PF04225">
    <property type="entry name" value="LysM_OapA"/>
    <property type="match status" value="1"/>
</dbReference>
<dbReference type="InterPro" id="IPR007340">
    <property type="entry name" value="LysM_Opacity-associatedA"/>
</dbReference>
<dbReference type="NCBIfam" id="NF033909">
    <property type="entry name" value="opacity_OapA"/>
    <property type="match status" value="1"/>
</dbReference>
<feature type="transmembrane region" description="Helical" evidence="2">
    <location>
        <begin position="161"/>
        <end position="178"/>
    </location>
</feature>
<keyword evidence="2" id="KW-0472">Membrane</keyword>
<name>A0A380VFS5_9PAST</name>
<dbReference type="EMBL" id="UFSB01000001">
    <property type="protein sequence ID" value="SUU37772.1"/>
    <property type="molecule type" value="Genomic_DNA"/>
</dbReference>
<feature type="region of interest" description="Disordered" evidence="1">
    <location>
        <begin position="1"/>
        <end position="20"/>
    </location>
</feature>
<accession>A0A380VFS5</accession>
<dbReference type="GO" id="GO:0042834">
    <property type="term" value="F:peptidoglycan binding"/>
    <property type="evidence" value="ECO:0007669"/>
    <property type="project" value="InterPro"/>
</dbReference>
<sequence length="441" mass="48139">MTTENNKPEIGNQNNPQKELDLEFDQMEPITPKKPHTPESSLLNKAKGFIGNFSRKGNPSEVPFHVRKEPTFGSGNAPQQNEPTMSHDVVIKNDSVTEKVAPIHADNTAAPISTQENIMPKQPETSEVPVAQTQTRVPINNIKNPENWAILQVLPPKYRRIFIVLLLAILLLFIWQWLKPNSDTVNAFEQPNSQNIPTQFQPLNQSRPVENNVLDNINNPATSIENTNSTESIIAPADPALIPVSTNNTATETRAPIVAQSEQPTAVASTKSALVEEKPKAVEPVKPIEAQKVAPKVVEKPKTTTVEKPKTAEKAKTIAEKPKAQITQAKPAVKSQSVPVVEAKPTGKATAERVKSAAVASKTLTIPQGVSLMQVFRDNHLNISDVNAMTKANGAGNSLSSFKPGDKVQVSLNSQGRVNELRLSDGARFIRQADGSYQYKK</sequence>
<proteinExistence type="predicted"/>
<evidence type="ECO:0000313" key="4">
    <source>
        <dbReference type="EMBL" id="SUU37772.1"/>
    </source>
</evidence>
<protein>
    <submittedName>
        <fullName evidence="4">Opacity-associated protein A</fullName>
    </submittedName>
</protein>
<reference evidence="4 5" key="1">
    <citation type="submission" date="2018-06" db="EMBL/GenBank/DDBJ databases">
        <authorList>
            <consortium name="Pathogen Informatics"/>
            <person name="Doyle S."/>
        </authorList>
    </citation>
    <scope>NUCLEOTIDE SEQUENCE [LARGE SCALE GENOMIC DNA]</scope>
    <source>
        <strain evidence="4 5">NCTC10851</strain>
    </source>
</reference>
<feature type="compositionally biased region" description="Polar residues" evidence="1">
    <location>
        <begin position="1"/>
        <end position="17"/>
    </location>
</feature>
<dbReference type="RefSeq" id="WP_236757329.1">
    <property type="nucleotide sequence ID" value="NZ_NLFK01000002.1"/>
</dbReference>
<organism evidence="4 5">
    <name type="scientific">Actinobacillus seminis</name>
    <dbReference type="NCBI Taxonomy" id="722"/>
    <lineage>
        <taxon>Bacteria</taxon>
        <taxon>Pseudomonadati</taxon>
        <taxon>Pseudomonadota</taxon>
        <taxon>Gammaproteobacteria</taxon>
        <taxon>Pasteurellales</taxon>
        <taxon>Pasteurellaceae</taxon>
        <taxon>Actinobacillus</taxon>
    </lineage>
</organism>
<feature type="domain" description="Opacity-associated protein A LysM-like" evidence="3">
    <location>
        <begin position="361"/>
        <end position="441"/>
    </location>
</feature>
<dbReference type="Proteomes" id="UP000254507">
    <property type="component" value="Unassembled WGS sequence"/>
</dbReference>